<evidence type="ECO:0000259" key="3">
    <source>
        <dbReference type="PROSITE" id="PS50102"/>
    </source>
</evidence>
<dbReference type="SMART" id="SM00360">
    <property type="entry name" value="RRM"/>
    <property type="match status" value="1"/>
</dbReference>
<name>A0A6L2L870_TANCI</name>
<dbReference type="PANTHER" id="PTHR33116">
    <property type="entry name" value="REVERSE TRANSCRIPTASE ZINC-BINDING DOMAIN-CONTAINING PROTEIN-RELATED-RELATED"/>
    <property type="match status" value="1"/>
</dbReference>
<dbReference type="GO" id="GO:0003723">
    <property type="term" value="F:RNA binding"/>
    <property type="evidence" value="ECO:0007669"/>
    <property type="project" value="UniProtKB-UniRule"/>
</dbReference>
<protein>
    <submittedName>
        <fullName evidence="4">RNA-directed DNA polymerase, eukaryota, nucleotide-binding alpha-beta plait domain protein</fullName>
    </submittedName>
</protein>
<keyword evidence="4" id="KW-0808">Transferase</keyword>
<feature type="compositionally biased region" description="Basic and acidic residues" evidence="2">
    <location>
        <begin position="425"/>
        <end position="434"/>
    </location>
</feature>
<keyword evidence="1" id="KW-0694">RNA-binding</keyword>
<reference evidence="4" key="1">
    <citation type="journal article" date="2019" name="Sci. Rep.">
        <title>Draft genome of Tanacetum cinerariifolium, the natural source of mosquito coil.</title>
        <authorList>
            <person name="Yamashiro T."/>
            <person name="Shiraishi A."/>
            <person name="Satake H."/>
            <person name="Nakayama K."/>
        </authorList>
    </citation>
    <scope>NUCLEOTIDE SEQUENCE</scope>
</reference>
<evidence type="ECO:0000256" key="1">
    <source>
        <dbReference type="PROSITE-ProRule" id="PRU00176"/>
    </source>
</evidence>
<dbReference type="InterPro" id="IPR026960">
    <property type="entry name" value="RVT-Znf"/>
</dbReference>
<accession>A0A6L2L870</accession>
<dbReference type="EMBL" id="BKCJ010003927">
    <property type="protein sequence ID" value="GEU58001.1"/>
    <property type="molecule type" value="Genomic_DNA"/>
</dbReference>
<dbReference type="InterPro" id="IPR036691">
    <property type="entry name" value="Endo/exonu/phosph_ase_sf"/>
</dbReference>
<dbReference type="InterPro" id="IPR035979">
    <property type="entry name" value="RBD_domain_sf"/>
</dbReference>
<feature type="region of interest" description="Disordered" evidence="2">
    <location>
        <begin position="410"/>
        <end position="453"/>
    </location>
</feature>
<gene>
    <name evidence="4" type="ORF">Tci_029979</name>
</gene>
<dbReference type="Gene3D" id="3.30.70.330">
    <property type="match status" value="1"/>
</dbReference>
<dbReference type="InterPro" id="IPR000504">
    <property type="entry name" value="RRM_dom"/>
</dbReference>
<evidence type="ECO:0000313" key="4">
    <source>
        <dbReference type="EMBL" id="GEU58001.1"/>
    </source>
</evidence>
<proteinExistence type="predicted"/>
<dbReference type="Pfam" id="PF13966">
    <property type="entry name" value="zf-RVT"/>
    <property type="match status" value="1"/>
</dbReference>
<dbReference type="PANTHER" id="PTHR33116:SF79">
    <property type="entry name" value="REVERSE TRANSCRIPTASE DOMAIN, ZINC FINGER, CCHC-TYPE-RELATED"/>
    <property type="match status" value="1"/>
</dbReference>
<dbReference type="CDD" id="cd00590">
    <property type="entry name" value="RRM_SF"/>
    <property type="match status" value="1"/>
</dbReference>
<evidence type="ECO:0000256" key="2">
    <source>
        <dbReference type="SAM" id="MobiDB-lite"/>
    </source>
</evidence>
<dbReference type="PROSITE" id="PS50102">
    <property type="entry name" value="RRM"/>
    <property type="match status" value="1"/>
</dbReference>
<keyword evidence="4" id="KW-0695">RNA-directed DNA polymerase</keyword>
<dbReference type="AlphaFoldDB" id="A0A6L2L870"/>
<dbReference type="InterPro" id="IPR012677">
    <property type="entry name" value="Nucleotide-bd_a/b_plait_sf"/>
</dbReference>
<keyword evidence="4" id="KW-0548">Nucleotidyltransferase</keyword>
<comment type="caution">
    <text evidence="4">The sequence shown here is derived from an EMBL/GenBank/DDBJ whole genome shotgun (WGS) entry which is preliminary data.</text>
</comment>
<dbReference type="Pfam" id="PF00076">
    <property type="entry name" value="RRM_1"/>
    <property type="match status" value="1"/>
</dbReference>
<dbReference type="SUPFAM" id="SSF56219">
    <property type="entry name" value="DNase I-like"/>
    <property type="match status" value="1"/>
</dbReference>
<feature type="domain" description="RRM" evidence="3">
    <location>
        <begin position="16"/>
        <end position="93"/>
    </location>
</feature>
<dbReference type="SUPFAM" id="SSF54928">
    <property type="entry name" value="RNA-binding domain, RBD"/>
    <property type="match status" value="1"/>
</dbReference>
<dbReference type="GO" id="GO:0003964">
    <property type="term" value="F:RNA-directed DNA polymerase activity"/>
    <property type="evidence" value="ECO:0007669"/>
    <property type="project" value="UniProtKB-KW"/>
</dbReference>
<organism evidence="4">
    <name type="scientific">Tanacetum cinerariifolium</name>
    <name type="common">Dalmatian daisy</name>
    <name type="synonym">Chrysanthemum cinerariifolium</name>
    <dbReference type="NCBI Taxonomy" id="118510"/>
    <lineage>
        <taxon>Eukaryota</taxon>
        <taxon>Viridiplantae</taxon>
        <taxon>Streptophyta</taxon>
        <taxon>Embryophyta</taxon>
        <taxon>Tracheophyta</taxon>
        <taxon>Spermatophyta</taxon>
        <taxon>Magnoliopsida</taxon>
        <taxon>eudicotyledons</taxon>
        <taxon>Gunneridae</taxon>
        <taxon>Pentapetalae</taxon>
        <taxon>asterids</taxon>
        <taxon>campanulids</taxon>
        <taxon>Asterales</taxon>
        <taxon>Asteraceae</taxon>
        <taxon>Asteroideae</taxon>
        <taxon>Anthemideae</taxon>
        <taxon>Anthemidinae</taxon>
        <taxon>Tanacetum</taxon>
    </lineage>
</organism>
<sequence length="1205" mass="138683">MFDRRSKEDDVHHISTSLFVTNFPDQTTSKELWRNCKQYGNVIDVFIPNRMSKSGKRFGFVRFIKTSDVDRLVNNLRTIWIDRFKLHPNIARFHRPLMKSGNTHPNNAKEKASSGVFQKNAGVQGQSNSYLQAFKSGPHSQLVVEDSMPAMVLDDSCFNNGDFSLSLVGKLKEFDSLTNLKLLLEEEGFSDIIMRYMGGFWVLFQFLSKTTKDNFMSHVGVSLRFSKMQQASISFKIDERATWIDIEGVPLCAWSHNTFVIISSKWGSLVYDEDKDAPFFHRRRLCIITSLDNNIFKSFKIIVKGKIFWIRVKEVSWWAPNFKDTNDFDDESVDVKSDGMQENVNSKADSNVGVIPDTVFEQSKDGEIRCTAIKENHKDGQEFAQSDNPFNIYDILNKKQPLEVQYSEGEPKFPLGFTPNITSKAKSDSHHSSIGEDNQEKEESGRKNNFNASFKEDGDVSVCSGHFKSVEIPKTGGSILQLTEDLIKSFGWQLRWYSLCLGSKHVPKGELYDSLLLYSIMGKWTPSDKNLLIISVYAPQDLGEKKMLWQYLNHMIDRWKYDVIVMGGFNEVVWWRTCPNISAIILDRYLSDHRLILLRETNFDYGPTPFRFYHYWFELEGFDSFVVDTWIDISISEPNAMLRLLKKLKTLKDKGEGTPDILEERLNIMNNLSSLEKIYSLELAQKAKVKWSIEGDENSKYFHGIINKQRNNLAIHGIIVYGTWIEDPKAVKNEFLSHFKDKFNIPWAVWDCGLNRSPGPDGFTFGFYRGYWNLLEADVVDVVTHFFDNGYCPIGGNYSFITLILKSQGAKQAFDSVRWDFLDDVLKNFGFGVRWHDVVFLGQWCDENLNTIVRVLECFFRASGLRINLHKSKLIGLDVENSIVDLAAHNMGCMSLSLLFMYLGVKINIVRDTPHLFNKGIDLLGFIKKKIGNGEHTMFWEDSWKGNVPLKTLYTRIYALEAEKNISVAAKFVLPSFCSSLRRIPRGGVEQNQLSELLAILEGLVLPNMLDRRSWSLSGSGEFSVSSIRKLIDDHTLKAISSKTRWIKIVPIKINIHAWRVKLDNLPTRLNLSPRGMDLDSIFCPNCNLAVESTDHIFFQCSLVKEIYNKIAHWWDIDVFVLASYDEWWSWFSSLRLSVKLRTVLEGVFYITWSLRNSPSSPRDGLLDKRDPLGPKDVHFLFGMMCDVSDRHVPSRYESIDNLRR</sequence>